<keyword evidence="2" id="KW-0812">Transmembrane</keyword>
<reference evidence="3 4" key="1">
    <citation type="submission" date="2018-02" db="EMBL/GenBank/DDBJ databases">
        <authorList>
            <person name="Cohen D.B."/>
            <person name="Kent A.D."/>
        </authorList>
    </citation>
    <scope>NUCLEOTIDE SEQUENCE [LARGE SCALE GENOMIC DNA]</scope>
    <source>
        <strain evidence="3 4">ULC007</strain>
    </source>
</reference>
<dbReference type="Proteomes" id="UP000238634">
    <property type="component" value="Unassembled WGS sequence"/>
</dbReference>
<accession>A0A2T1DLC1</accession>
<dbReference type="RefSeq" id="WP_073069903.1">
    <property type="nucleotide sequence ID" value="NZ_MPPI01000004.1"/>
</dbReference>
<gene>
    <name evidence="3" type="ORF">C7B65_04800</name>
</gene>
<feature type="compositionally biased region" description="Basic and acidic residues" evidence="1">
    <location>
        <begin position="113"/>
        <end position="128"/>
    </location>
</feature>
<comment type="caution">
    <text evidence="3">The sequence shown here is derived from an EMBL/GenBank/DDBJ whole genome shotgun (WGS) entry which is preliminary data.</text>
</comment>
<organism evidence="3 4">
    <name type="scientific">Phormidesmis priestleyi ULC007</name>
    <dbReference type="NCBI Taxonomy" id="1920490"/>
    <lineage>
        <taxon>Bacteria</taxon>
        <taxon>Bacillati</taxon>
        <taxon>Cyanobacteriota</taxon>
        <taxon>Cyanophyceae</taxon>
        <taxon>Leptolyngbyales</taxon>
        <taxon>Leptolyngbyaceae</taxon>
        <taxon>Phormidesmis</taxon>
    </lineage>
</organism>
<feature type="transmembrane region" description="Helical" evidence="2">
    <location>
        <begin position="149"/>
        <end position="172"/>
    </location>
</feature>
<dbReference type="STRING" id="1920490.GCA_001895925_02265"/>
<evidence type="ECO:0000313" key="4">
    <source>
        <dbReference type="Proteomes" id="UP000238634"/>
    </source>
</evidence>
<dbReference type="EMBL" id="PVWG01000003">
    <property type="protein sequence ID" value="PSB21251.1"/>
    <property type="molecule type" value="Genomic_DNA"/>
</dbReference>
<evidence type="ECO:0000256" key="2">
    <source>
        <dbReference type="SAM" id="Phobius"/>
    </source>
</evidence>
<keyword evidence="2" id="KW-0472">Membrane</keyword>
<sequence>MDQPHLLELAKQGSPTAIAVLINAVLNPHEIQAQAKLKARCLCIFLESNQTLSQETLVKFVERGLLKLNIELIDTVEICSRKPGESSFSWVRKFEIKPIVQLVSVDLVSPTEDRHDSLDLADPDRGLDESEFEEEQAESGSSIPTYFRAYSILFVLAIVVGFMSGGMIVAFISTSQAENQTAAETEGVFLDESIKKQTPQEKQQKAESYLKAMNVAQAKFYRQNQRFASSLEELERSTNLISQSYDYAYKLRVADESRAEIAAIPKAKGLKSYVGAVVVTDSKTDDIVCKAKNSSIESLPIPEFSRTLVSKTLRCPSRSSQVN</sequence>
<keyword evidence="2" id="KW-1133">Transmembrane helix</keyword>
<protein>
    <submittedName>
        <fullName evidence="3">Uncharacterized protein</fullName>
    </submittedName>
</protein>
<proteinExistence type="predicted"/>
<dbReference type="AlphaFoldDB" id="A0A2T1DLC1"/>
<keyword evidence="4" id="KW-1185">Reference proteome</keyword>
<reference evidence="3 4" key="2">
    <citation type="submission" date="2018-03" db="EMBL/GenBank/DDBJ databases">
        <title>The ancient ancestry and fast evolution of plastids.</title>
        <authorList>
            <person name="Moore K.R."/>
            <person name="Magnabosco C."/>
            <person name="Momper L."/>
            <person name="Gold D.A."/>
            <person name="Bosak T."/>
            <person name="Fournier G.P."/>
        </authorList>
    </citation>
    <scope>NUCLEOTIDE SEQUENCE [LARGE SCALE GENOMIC DNA]</scope>
    <source>
        <strain evidence="3 4">ULC007</strain>
    </source>
</reference>
<dbReference type="Pfam" id="PF16734">
    <property type="entry name" value="Pilin_GH"/>
    <property type="match status" value="1"/>
</dbReference>
<dbReference type="OrthoDB" id="465609at2"/>
<evidence type="ECO:0000256" key="1">
    <source>
        <dbReference type="SAM" id="MobiDB-lite"/>
    </source>
</evidence>
<name>A0A2T1DLC1_9CYAN</name>
<feature type="region of interest" description="Disordered" evidence="1">
    <location>
        <begin position="113"/>
        <end position="138"/>
    </location>
</feature>
<evidence type="ECO:0000313" key="3">
    <source>
        <dbReference type="EMBL" id="PSB21251.1"/>
    </source>
</evidence>
<dbReference type="InterPro" id="IPR031975">
    <property type="entry name" value="Pilin_GH"/>
</dbReference>